<dbReference type="AlphaFoldDB" id="A0A3D9HI03"/>
<dbReference type="Pfam" id="PF07859">
    <property type="entry name" value="Abhydrolase_3"/>
    <property type="match status" value="1"/>
</dbReference>
<reference evidence="3 4" key="1">
    <citation type="submission" date="2018-07" db="EMBL/GenBank/DDBJ databases">
        <title>Genomic Encyclopedia of Type Strains, Phase III (KMG-III): the genomes of soil and plant-associated and newly described type strains.</title>
        <authorList>
            <person name="Whitman W."/>
        </authorList>
    </citation>
    <scope>NUCLEOTIDE SEQUENCE [LARGE SCALE GENOMIC DNA]</scope>
    <source>
        <strain evidence="3 4">CECT 8488</strain>
    </source>
</reference>
<evidence type="ECO:0000256" key="1">
    <source>
        <dbReference type="ARBA" id="ARBA00022801"/>
    </source>
</evidence>
<comment type="caution">
    <text evidence="3">The sequence shown here is derived from an EMBL/GenBank/DDBJ whole genome shotgun (WGS) entry which is preliminary data.</text>
</comment>
<sequence length="277" mass="31080">MPWRNYSSIDLERQYNPRLSIPDFDYVIAPFQVLSEETRNRHPHRNDVRYGPGNKETFDFFPASEPNAPIHIFFHGGYWRAQDKREHAFVARDLVGEGFNVIIANYDLCPDVTIEEIIEQAIRCVLYTHKHGHELGGDPSRISISGHSAGGQIVAKLCANRFSGPLIKAAVAISGVFHLEPLRFTSINEAARMTEETAKINSPYHDPAPENVAPLLMLGGGESEEFHRQSEEYAEKCRIAGHEVDVIPVGTCNHIDVLPEIYLKGGEGYRAFLKAIT</sequence>
<dbReference type="SUPFAM" id="SSF53474">
    <property type="entry name" value="alpha/beta-Hydrolases"/>
    <property type="match status" value="1"/>
</dbReference>
<dbReference type="InterPro" id="IPR029058">
    <property type="entry name" value="AB_hydrolase_fold"/>
</dbReference>
<gene>
    <name evidence="3" type="ORF">DFP90_10651</name>
</gene>
<dbReference type="InterPro" id="IPR050300">
    <property type="entry name" value="GDXG_lipolytic_enzyme"/>
</dbReference>
<dbReference type="RefSeq" id="WP_115937283.1">
    <property type="nucleotide sequence ID" value="NZ_QRDW01000006.1"/>
</dbReference>
<accession>A0A3D9HI03</accession>
<dbReference type="InterPro" id="IPR013094">
    <property type="entry name" value="AB_hydrolase_3"/>
</dbReference>
<feature type="domain" description="Alpha/beta hydrolase fold-3" evidence="2">
    <location>
        <begin position="72"/>
        <end position="254"/>
    </location>
</feature>
<dbReference type="Proteomes" id="UP000256845">
    <property type="component" value="Unassembled WGS sequence"/>
</dbReference>
<dbReference type="PANTHER" id="PTHR48081:SF33">
    <property type="entry name" value="KYNURENINE FORMAMIDASE"/>
    <property type="match status" value="1"/>
</dbReference>
<dbReference type="GO" id="GO:0016787">
    <property type="term" value="F:hydrolase activity"/>
    <property type="evidence" value="ECO:0007669"/>
    <property type="project" value="UniProtKB-KW"/>
</dbReference>
<dbReference type="PANTHER" id="PTHR48081">
    <property type="entry name" value="AB HYDROLASE SUPERFAMILY PROTEIN C4A8.06C"/>
    <property type="match status" value="1"/>
</dbReference>
<organism evidence="3 4">
    <name type="scientific">Aestuariispira insulae</name>
    <dbReference type="NCBI Taxonomy" id="1461337"/>
    <lineage>
        <taxon>Bacteria</taxon>
        <taxon>Pseudomonadati</taxon>
        <taxon>Pseudomonadota</taxon>
        <taxon>Alphaproteobacteria</taxon>
        <taxon>Rhodospirillales</taxon>
        <taxon>Kiloniellaceae</taxon>
        <taxon>Aestuariispira</taxon>
    </lineage>
</organism>
<proteinExistence type="predicted"/>
<dbReference type="OrthoDB" id="9771666at2"/>
<dbReference type="EMBL" id="QRDW01000006">
    <property type="protein sequence ID" value="RED49074.1"/>
    <property type="molecule type" value="Genomic_DNA"/>
</dbReference>
<evidence type="ECO:0000313" key="4">
    <source>
        <dbReference type="Proteomes" id="UP000256845"/>
    </source>
</evidence>
<protein>
    <submittedName>
        <fullName evidence="3">Arylformamidase</fullName>
    </submittedName>
</protein>
<evidence type="ECO:0000313" key="3">
    <source>
        <dbReference type="EMBL" id="RED49074.1"/>
    </source>
</evidence>
<keyword evidence="4" id="KW-1185">Reference proteome</keyword>
<keyword evidence="1" id="KW-0378">Hydrolase</keyword>
<evidence type="ECO:0000259" key="2">
    <source>
        <dbReference type="Pfam" id="PF07859"/>
    </source>
</evidence>
<dbReference type="Gene3D" id="3.40.50.1820">
    <property type="entry name" value="alpha/beta hydrolase"/>
    <property type="match status" value="1"/>
</dbReference>
<name>A0A3D9HI03_9PROT</name>